<keyword evidence="2" id="KW-1185">Reference proteome</keyword>
<dbReference type="InterPro" id="IPR036397">
    <property type="entry name" value="RNaseH_sf"/>
</dbReference>
<gene>
    <name evidence="1" type="ORF">X975_22861</name>
</gene>
<organism evidence="1 2">
    <name type="scientific">Stegodyphus mimosarum</name>
    <name type="common">African social velvet spider</name>
    <dbReference type="NCBI Taxonomy" id="407821"/>
    <lineage>
        <taxon>Eukaryota</taxon>
        <taxon>Metazoa</taxon>
        <taxon>Ecdysozoa</taxon>
        <taxon>Arthropoda</taxon>
        <taxon>Chelicerata</taxon>
        <taxon>Arachnida</taxon>
        <taxon>Araneae</taxon>
        <taxon>Araneomorphae</taxon>
        <taxon>Entelegynae</taxon>
        <taxon>Eresoidea</taxon>
        <taxon>Eresidae</taxon>
        <taxon>Stegodyphus</taxon>
    </lineage>
</organism>
<dbReference type="AlphaFoldDB" id="A0A087U0H5"/>
<reference evidence="1 2" key="1">
    <citation type="submission" date="2013-11" db="EMBL/GenBank/DDBJ databases">
        <title>Genome sequencing of Stegodyphus mimosarum.</title>
        <authorList>
            <person name="Bechsgaard J."/>
        </authorList>
    </citation>
    <scope>NUCLEOTIDE SEQUENCE [LARGE SCALE GENOMIC DNA]</scope>
</reference>
<proteinExistence type="predicted"/>
<accession>A0A087U0H5</accession>
<dbReference type="OMA" id="QRGCLMH"/>
<evidence type="ECO:0000313" key="1">
    <source>
        <dbReference type="EMBL" id="KFM70864.1"/>
    </source>
</evidence>
<evidence type="ECO:0000313" key="2">
    <source>
        <dbReference type="Proteomes" id="UP000054359"/>
    </source>
</evidence>
<protein>
    <submittedName>
        <fullName evidence="1">Uncharacterized protein</fullName>
    </submittedName>
</protein>
<dbReference type="Proteomes" id="UP000054359">
    <property type="component" value="Unassembled WGS sequence"/>
</dbReference>
<dbReference type="EMBL" id="KK117580">
    <property type="protein sequence ID" value="KFM70864.1"/>
    <property type="molecule type" value="Genomic_DNA"/>
</dbReference>
<dbReference type="Gene3D" id="3.30.420.10">
    <property type="entry name" value="Ribonuclease H-like superfamily/Ribonuclease H"/>
    <property type="match status" value="1"/>
</dbReference>
<dbReference type="GO" id="GO:0003676">
    <property type="term" value="F:nucleic acid binding"/>
    <property type="evidence" value="ECO:0007669"/>
    <property type="project" value="InterPro"/>
</dbReference>
<feature type="non-terminal residue" evidence="1">
    <location>
        <position position="99"/>
    </location>
</feature>
<dbReference type="OrthoDB" id="6471328at2759"/>
<sequence length="99" mass="11460">MWMTERRNVEFSDESRFCLSSDSRRIRVCRRRGDRSNRAVTAERPTAGQRGIIVLGAIAYDSRSPLVRIQGTMTAQRYLDNVLRPVAIPYLQRGCLMHF</sequence>
<name>A0A087U0H5_STEMI</name>